<organism evidence="3 4">
    <name type="scientific">Corynebacterium occultum</name>
    <dbReference type="NCBI Taxonomy" id="2675219"/>
    <lineage>
        <taxon>Bacteria</taxon>
        <taxon>Bacillati</taxon>
        <taxon>Actinomycetota</taxon>
        <taxon>Actinomycetes</taxon>
        <taxon>Mycobacteriales</taxon>
        <taxon>Corynebacteriaceae</taxon>
        <taxon>Corynebacterium</taxon>
    </lineage>
</organism>
<gene>
    <name evidence="3" type="primary">limB2</name>
    <name evidence="3" type="ORF">COCCU_04775</name>
</gene>
<protein>
    <submittedName>
        <fullName evidence="3">Limonene 1,2-monooxygenase</fullName>
        <ecNumber evidence="3">1.14.13.107</ecNumber>
    </submittedName>
</protein>
<dbReference type="GO" id="GO:0052601">
    <property type="term" value="F:limonene 1,2-monooxygenase [NAD(P)H) activity"/>
    <property type="evidence" value="ECO:0007669"/>
    <property type="project" value="UniProtKB-EC"/>
</dbReference>
<dbReference type="SUPFAM" id="SSF51679">
    <property type="entry name" value="Bacterial luciferase-like"/>
    <property type="match status" value="1"/>
</dbReference>
<comment type="similarity">
    <text evidence="1">To bacterial alkanal monooxygenase alpha and beta chains.</text>
</comment>
<evidence type="ECO:0000313" key="4">
    <source>
        <dbReference type="Proteomes" id="UP000424462"/>
    </source>
</evidence>
<dbReference type="InterPro" id="IPR019949">
    <property type="entry name" value="CmoO-like"/>
</dbReference>
<dbReference type="Gene3D" id="3.20.20.30">
    <property type="entry name" value="Luciferase-like domain"/>
    <property type="match status" value="1"/>
</dbReference>
<dbReference type="KEGG" id="cok:COCCU_04775"/>
<dbReference type="Pfam" id="PF00296">
    <property type="entry name" value="Bac_luciferase"/>
    <property type="match status" value="1"/>
</dbReference>
<accession>A0A6B8W344</accession>
<dbReference type="CDD" id="cd00347">
    <property type="entry name" value="Flavin_utilizing_monoxygenases"/>
    <property type="match status" value="1"/>
</dbReference>
<dbReference type="InterPro" id="IPR050766">
    <property type="entry name" value="Bact_Lucif_Oxidored"/>
</dbReference>
<dbReference type="GO" id="GO:0005829">
    <property type="term" value="C:cytosol"/>
    <property type="evidence" value="ECO:0007669"/>
    <property type="project" value="TreeGrafter"/>
</dbReference>
<sequence>MQVSLVELAPVRASGTKHEALAAAVSAATEAEGFGYHRIWYAEHNHTPAFASQDPATLIALAAARTNRIRVGSGAVLLNHYRPFHVAERFQQLEALTPGRIDLGLGRATAGPLVHPGHSSVSFADQLRELLAHQHRGFPGNHPFATVDITAGIGGVPQVWVLGSSGKSAGLAGELRLGYVFAGFINPTAAVDSLRAYRESFAGAGQHRGMLALNIVAADDMVSAHRLTWPARALKQLRLTGDEIFVPTLAQAAKLLSPVAKQQPSHFDGSTIPAQLSGTVESLREQLSRIVELTGATEIMVQDMLVDGAERSRSRELIAAAVTGI</sequence>
<keyword evidence="3" id="KW-0560">Oxidoreductase</keyword>
<reference evidence="3 4" key="1">
    <citation type="submission" date="2019-11" db="EMBL/GenBank/DDBJ databases">
        <title>Complete genome sequence of Corynebacterium kalinowskii 1959, a novel Corynebacterium species isolated from soil of a small paddock in Vilsendorf, Germany.</title>
        <authorList>
            <person name="Schaffert L."/>
            <person name="Ruwe M."/>
            <person name="Milse J."/>
            <person name="Hanuschka K."/>
            <person name="Ortseifen V."/>
            <person name="Droste J."/>
            <person name="Brandt D."/>
            <person name="Schlueter L."/>
            <person name="Kutter Y."/>
            <person name="Vinke S."/>
            <person name="Viehoefer P."/>
            <person name="Jacob L."/>
            <person name="Luebke N.-C."/>
            <person name="Schulte-Berndt E."/>
            <person name="Hain C."/>
            <person name="Linder M."/>
            <person name="Schmidt P."/>
            <person name="Wollenschlaeger L."/>
            <person name="Luttermann T."/>
            <person name="Thieme E."/>
            <person name="Hassa J."/>
            <person name="Haak M."/>
            <person name="Wittchen M."/>
            <person name="Mentz A."/>
            <person name="Persicke M."/>
            <person name="Busche T."/>
            <person name="Ruckert C."/>
        </authorList>
    </citation>
    <scope>NUCLEOTIDE SEQUENCE [LARGE SCALE GENOMIC DNA]</scope>
    <source>
        <strain evidence="3 4">2039</strain>
    </source>
</reference>
<feature type="domain" description="Luciferase-like" evidence="2">
    <location>
        <begin position="2"/>
        <end position="292"/>
    </location>
</feature>
<dbReference type="PANTHER" id="PTHR30137">
    <property type="entry name" value="LUCIFERASE-LIKE MONOOXYGENASE"/>
    <property type="match status" value="1"/>
</dbReference>
<evidence type="ECO:0000256" key="1">
    <source>
        <dbReference type="ARBA" id="ARBA00007789"/>
    </source>
</evidence>
<dbReference type="NCBIfam" id="TIGR03558">
    <property type="entry name" value="oxido_grp_1"/>
    <property type="match status" value="1"/>
</dbReference>
<dbReference type="InterPro" id="IPR036661">
    <property type="entry name" value="Luciferase-like_sf"/>
</dbReference>
<dbReference type="Proteomes" id="UP000424462">
    <property type="component" value="Chromosome"/>
</dbReference>
<proteinExistence type="predicted"/>
<name>A0A6B8W344_9CORY</name>
<dbReference type="EMBL" id="CP046455">
    <property type="protein sequence ID" value="QGU06901.1"/>
    <property type="molecule type" value="Genomic_DNA"/>
</dbReference>
<dbReference type="PANTHER" id="PTHR30137:SF6">
    <property type="entry name" value="LUCIFERASE-LIKE MONOOXYGENASE"/>
    <property type="match status" value="1"/>
</dbReference>
<dbReference type="EC" id="1.14.13.107" evidence="3"/>
<keyword evidence="3" id="KW-0503">Monooxygenase</keyword>
<keyword evidence="4" id="KW-1185">Reference proteome</keyword>
<dbReference type="AlphaFoldDB" id="A0A6B8W344"/>
<dbReference type="InterPro" id="IPR011251">
    <property type="entry name" value="Luciferase-like_dom"/>
</dbReference>
<evidence type="ECO:0000313" key="3">
    <source>
        <dbReference type="EMBL" id="QGU06901.1"/>
    </source>
</evidence>
<evidence type="ECO:0000259" key="2">
    <source>
        <dbReference type="Pfam" id="PF00296"/>
    </source>
</evidence>